<keyword evidence="3" id="KW-0964">Secreted</keyword>
<dbReference type="Gene3D" id="2.60.120.970">
    <property type="match status" value="1"/>
</dbReference>
<evidence type="ECO:0000256" key="6">
    <source>
        <dbReference type="RuleBase" id="RU000354"/>
    </source>
</evidence>
<evidence type="ECO:0000256" key="4">
    <source>
        <dbReference type="ARBA" id="ARBA00023030"/>
    </source>
</evidence>
<reference evidence="8" key="1">
    <citation type="submission" date="2022-03" db="EMBL/GenBank/DDBJ databases">
        <authorList>
            <person name="Sayadi A."/>
        </authorList>
    </citation>
    <scope>NUCLEOTIDE SEQUENCE</scope>
</reference>
<dbReference type="Proteomes" id="UP001152888">
    <property type="component" value="Unassembled WGS sequence"/>
</dbReference>
<dbReference type="GO" id="GO:0005615">
    <property type="term" value="C:extracellular space"/>
    <property type="evidence" value="ECO:0007669"/>
    <property type="project" value="TreeGrafter"/>
</dbReference>
<dbReference type="InterPro" id="IPR015615">
    <property type="entry name" value="TGF-beta-rel"/>
</dbReference>
<dbReference type="GO" id="GO:0005125">
    <property type="term" value="F:cytokine activity"/>
    <property type="evidence" value="ECO:0007669"/>
    <property type="project" value="TreeGrafter"/>
</dbReference>
<dbReference type="InterPro" id="IPR029034">
    <property type="entry name" value="Cystine-knot_cytokine"/>
</dbReference>
<dbReference type="PANTHER" id="PTHR11848:SF298">
    <property type="entry name" value="DAWDLE, ISOFORM A"/>
    <property type="match status" value="1"/>
</dbReference>
<comment type="caution">
    <text evidence="8">The sequence shown here is derived from an EMBL/GenBank/DDBJ whole genome shotgun (WGS) entry which is preliminary data.</text>
</comment>
<gene>
    <name evidence="8" type="ORF">ACAOBT_LOCUS2972</name>
</gene>
<name>A0A9P0JRP4_ACAOB</name>
<sequence length="249" mass="28358">MPNDIHVSEVSNAELWFRKEQDLMDSHNQTFVVSEVAHWDRNKSFKKSTPVAIQETSLTEEWVRVDVTHVVKNWLDFYDSPVHAFSIVCKTCVKDELRSPVSSSPADNRPFLVIYTHIQQRRTMRHKRQRRSAVCGPDVNECCKESLYISFAEIGWSDWIIKPEGYNAYFCKGSCLSPSAITISGSQHHTILHKMMYGKNSNSGGGRPELTPCCAATQFQPLQLVYMDSNRTVTTKLLSNMIVETCGCM</sequence>
<protein>
    <recommendedName>
        <fullName evidence="7">TGF-beta family profile domain-containing protein</fullName>
    </recommendedName>
</protein>
<dbReference type="SUPFAM" id="SSF57501">
    <property type="entry name" value="Cystine-knot cytokines"/>
    <property type="match status" value="1"/>
</dbReference>
<accession>A0A9P0JRP4</accession>
<dbReference type="AlphaFoldDB" id="A0A9P0JRP4"/>
<dbReference type="InterPro" id="IPR001839">
    <property type="entry name" value="TGF-b_C"/>
</dbReference>
<comment type="similarity">
    <text evidence="2 6">Belongs to the TGF-beta family.</text>
</comment>
<keyword evidence="9" id="KW-1185">Reference proteome</keyword>
<evidence type="ECO:0000259" key="7">
    <source>
        <dbReference type="PROSITE" id="PS51362"/>
    </source>
</evidence>
<evidence type="ECO:0000256" key="3">
    <source>
        <dbReference type="ARBA" id="ARBA00022525"/>
    </source>
</evidence>
<organism evidence="8 9">
    <name type="scientific">Acanthoscelides obtectus</name>
    <name type="common">Bean weevil</name>
    <name type="synonym">Bruchus obtectus</name>
    <dbReference type="NCBI Taxonomy" id="200917"/>
    <lineage>
        <taxon>Eukaryota</taxon>
        <taxon>Metazoa</taxon>
        <taxon>Ecdysozoa</taxon>
        <taxon>Arthropoda</taxon>
        <taxon>Hexapoda</taxon>
        <taxon>Insecta</taxon>
        <taxon>Pterygota</taxon>
        <taxon>Neoptera</taxon>
        <taxon>Endopterygota</taxon>
        <taxon>Coleoptera</taxon>
        <taxon>Polyphaga</taxon>
        <taxon>Cucujiformia</taxon>
        <taxon>Chrysomeloidea</taxon>
        <taxon>Chrysomelidae</taxon>
        <taxon>Bruchinae</taxon>
        <taxon>Bruchini</taxon>
        <taxon>Acanthoscelides</taxon>
    </lineage>
</organism>
<evidence type="ECO:0000313" key="9">
    <source>
        <dbReference type="Proteomes" id="UP001152888"/>
    </source>
</evidence>
<dbReference type="EMBL" id="CAKOFQ010006680">
    <property type="protein sequence ID" value="CAH1959020.1"/>
    <property type="molecule type" value="Genomic_DNA"/>
</dbReference>
<dbReference type="InterPro" id="IPR017948">
    <property type="entry name" value="TGFb_CS"/>
</dbReference>
<dbReference type="GO" id="GO:0008083">
    <property type="term" value="F:growth factor activity"/>
    <property type="evidence" value="ECO:0007669"/>
    <property type="project" value="UniProtKB-KW"/>
</dbReference>
<dbReference type="PROSITE" id="PS51362">
    <property type="entry name" value="TGF_BETA_2"/>
    <property type="match status" value="1"/>
</dbReference>
<dbReference type="PANTHER" id="PTHR11848">
    <property type="entry name" value="TGF-BETA FAMILY"/>
    <property type="match status" value="1"/>
</dbReference>
<feature type="domain" description="TGF-beta family profile" evidence="7">
    <location>
        <begin position="125"/>
        <end position="249"/>
    </location>
</feature>
<comment type="subcellular location">
    <subcellularLocation>
        <location evidence="1">Secreted</location>
    </subcellularLocation>
</comment>
<dbReference type="OrthoDB" id="6516235at2759"/>
<dbReference type="Gene3D" id="2.10.90.10">
    <property type="entry name" value="Cystine-knot cytokines"/>
    <property type="match status" value="1"/>
</dbReference>
<dbReference type="PRINTS" id="PR00669">
    <property type="entry name" value="INHIBINA"/>
</dbReference>
<evidence type="ECO:0000256" key="5">
    <source>
        <dbReference type="ARBA" id="ARBA00023157"/>
    </source>
</evidence>
<evidence type="ECO:0000256" key="1">
    <source>
        <dbReference type="ARBA" id="ARBA00004613"/>
    </source>
</evidence>
<keyword evidence="5" id="KW-1015">Disulfide bond</keyword>
<proteinExistence type="inferred from homology"/>
<evidence type="ECO:0000256" key="2">
    <source>
        <dbReference type="ARBA" id="ARBA00006656"/>
    </source>
</evidence>
<evidence type="ECO:0000313" key="8">
    <source>
        <dbReference type="EMBL" id="CAH1959020.1"/>
    </source>
</evidence>
<dbReference type="CDD" id="cd13752">
    <property type="entry name" value="TGF_beta_INHB"/>
    <property type="match status" value="1"/>
</dbReference>
<keyword evidence="4 6" id="KW-0339">Growth factor</keyword>
<dbReference type="SMART" id="SM00204">
    <property type="entry name" value="TGFB"/>
    <property type="match status" value="1"/>
</dbReference>
<dbReference type="PROSITE" id="PS00250">
    <property type="entry name" value="TGF_BETA_1"/>
    <property type="match status" value="1"/>
</dbReference>
<dbReference type="Pfam" id="PF00019">
    <property type="entry name" value="TGF_beta"/>
    <property type="match status" value="1"/>
</dbReference>